<reference evidence="2" key="1">
    <citation type="journal article" date="2020" name="mSystems">
        <title>Genome- and Community-Level Interaction Insights into Carbon Utilization and Element Cycling Functions of Hydrothermarchaeota in Hydrothermal Sediment.</title>
        <authorList>
            <person name="Zhou Z."/>
            <person name="Liu Y."/>
            <person name="Xu W."/>
            <person name="Pan J."/>
            <person name="Luo Z.H."/>
            <person name="Li M."/>
        </authorList>
    </citation>
    <scope>NUCLEOTIDE SEQUENCE [LARGE SCALE GENOMIC DNA]</scope>
    <source>
        <strain evidence="2">SpSt-657</strain>
    </source>
</reference>
<dbReference type="Gene3D" id="3.20.20.70">
    <property type="entry name" value="Aldolase class I"/>
    <property type="match status" value="1"/>
</dbReference>
<organism evidence="2">
    <name type="scientific">Ignisphaera aggregans</name>
    <dbReference type="NCBI Taxonomy" id="334771"/>
    <lineage>
        <taxon>Archaea</taxon>
        <taxon>Thermoproteota</taxon>
        <taxon>Thermoprotei</taxon>
        <taxon>Desulfurococcales</taxon>
        <taxon>Desulfurococcaceae</taxon>
        <taxon>Ignisphaera</taxon>
    </lineage>
</organism>
<dbReference type="EMBL" id="DTBZ01000112">
    <property type="protein sequence ID" value="HGQ18502.1"/>
    <property type="molecule type" value="Genomic_DNA"/>
</dbReference>
<dbReference type="GO" id="GO:0005975">
    <property type="term" value="P:carbohydrate metabolic process"/>
    <property type="evidence" value="ECO:0007669"/>
    <property type="project" value="InterPro"/>
</dbReference>
<evidence type="ECO:0000256" key="1">
    <source>
        <dbReference type="ARBA" id="ARBA00023270"/>
    </source>
</evidence>
<sequence>MLVWSVRLYVDSIVKSEIIEAIGSGFVYGVTSNPFIFSNDVKTSLKKLVEELTPYVGNEFHVQVPGRNCDEYVKNALTIYNIDPKKIVIKIPMHSEGVKAIKMLKEMGVRVTVTAITNVGQAIVAALLGADYVAPFIARVEESGYSGIDVIKMIVEMYRVHRVRTLVLAASIRTPMQLVNAFIAGADCATVKYSLLKSIVDSAVSNRIISQMNEIWKDIVVE</sequence>
<comment type="caution">
    <text evidence="2">The sequence shown here is derived from an EMBL/GenBank/DDBJ whole genome shotgun (WGS) entry which is preliminary data.</text>
</comment>
<dbReference type="PANTHER" id="PTHR10683:SF36">
    <property type="entry name" value="TRANSALDOLASE"/>
    <property type="match status" value="1"/>
</dbReference>
<dbReference type="InterPro" id="IPR013785">
    <property type="entry name" value="Aldolase_TIM"/>
</dbReference>
<name>A0A7J3JR02_9CREN</name>
<gene>
    <name evidence="2" type="ORF">ENU30_05970</name>
</gene>
<dbReference type="SUPFAM" id="SSF51569">
    <property type="entry name" value="Aldolase"/>
    <property type="match status" value="1"/>
</dbReference>
<keyword evidence="1" id="KW-0704">Schiff base</keyword>
<dbReference type="AlphaFoldDB" id="A0A7J3JR02"/>
<proteinExistence type="predicted"/>
<evidence type="ECO:0000313" key="2">
    <source>
        <dbReference type="EMBL" id="HGQ18502.1"/>
    </source>
</evidence>
<protein>
    <recommendedName>
        <fullName evidence="3">Transaldolase</fullName>
    </recommendedName>
</protein>
<accession>A0A7J3JR02</accession>
<dbReference type="InterPro" id="IPR001585">
    <property type="entry name" value="TAL/FSA"/>
</dbReference>
<evidence type="ECO:0008006" key="3">
    <source>
        <dbReference type="Google" id="ProtNLM"/>
    </source>
</evidence>
<dbReference type="PANTHER" id="PTHR10683">
    <property type="entry name" value="TRANSALDOLASE"/>
    <property type="match status" value="1"/>
</dbReference>
<dbReference type="Pfam" id="PF00923">
    <property type="entry name" value="TAL_FSA"/>
    <property type="match status" value="1"/>
</dbReference>